<feature type="region of interest" description="Disordered" evidence="1">
    <location>
        <begin position="118"/>
        <end position="190"/>
    </location>
</feature>
<organism evidence="2 3">
    <name type="scientific">Bathycoccus prasinos</name>
    <dbReference type="NCBI Taxonomy" id="41875"/>
    <lineage>
        <taxon>Eukaryota</taxon>
        <taxon>Viridiplantae</taxon>
        <taxon>Chlorophyta</taxon>
        <taxon>Mamiellophyceae</taxon>
        <taxon>Mamiellales</taxon>
        <taxon>Bathycoccaceae</taxon>
        <taxon>Bathycoccus</taxon>
    </lineage>
</organism>
<feature type="compositionally biased region" description="Acidic residues" evidence="1">
    <location>
        <begin position="169"/>
        <end position="178"/>
    </location>
</feature>
<dbReference type="EMBL" id="FO082268">
    <property type="protein sequence ID" value="CCO18497.1"/>
    <property type="molecule type" value="Genomic_DNA"/>
</dbReference>
<feature type="compositionally biased region" description="Polar residues" evidence="1">
    <location>
        <begin position="268"/>
        <end position="280"/>
    </location>
</feature>
<reference evidence="2 3" key="1">
    <citation type="submission" date="2011-10" db="EMBL/GenBank/DDBJ databases">
        <authorList>
            <person name="Genoscope - CEA"/>
        </authorList>
    </citation>
    <scope>NUCLEOTIDE SEQUENCE [LARGE SCALE GENOMIC DNA]</scope>
    <source>
        <strain evidence="2 3">RCC 1105</strain>
    </source>
</reference>
<feature type="compositionally biased region" description="Basic and acidic residues" evidence="1">
    <location>
        <begin position="118"/>
        <end position="137"/>
    </location>
</feature>
<feature type="region of interest" description="Disordered" evidence="1">
    <location>
        <begin position="253"/>
        <end position="280"/>
    </location>
</feature>
<name>K8EJX0_9CHLO</name>
<evidence type="ECO:0000313" key="2">
    <source>
        <dbReference type="EMBL" id="CCO18497.1"/>
    </source>
</evidence>
<evidence type="ECO:0008006" key="4">
    <source>
        <dbReference type="Google" id="ProtNLM"/>
    </source>
</evidence>
<dbReference type="GeneID" id="19013007"/>
<dbReference type="KEGG" id="bpg:Bathy11g03280"/>
<evidence type="ECO:0000313" key="3">
    <source>
        <dbReference type="Proteomes" id="UP000198341"/>
    </source>
</evidence>
<accession>K8EJX0</accession>
<protein>
    <recommendedName>
        <fullName evidence="4">CCHC-type domain-containing protein</fullName>
    </recommendedName>
</protein>
<sequence>MPIHTFADFKKKSTYNNNKYKKKKPNPPSKEVKNAPCTRCGRSTHLASSCTNKTHIDGSKILKEEKYCRDCGTDISDAPKHHKQCYGCFKGIEKPVWEKLSRGEKRVKGASLMTKEEIREMERKDDDGIEKEKEKKEKPKRTNNAFVDMFDWSRPSKSLEKSLKKNENEEGEEKDEESPMFAGRDVNREKLTKSYEQTELAWNEESKKRKLEEDMKPIAIDDDVVDDEKEKERKRKVERRRVMLERAKKRLLGFREPADEKDKKEEGNTSAEEWNANENPFWQPPMYIPAEGPCAEDFQISTDEYVEVRDMGLQWLGKYRACLDTGNGGCTLIQKHIAQTLGLCDALGRPTESRWEKQAVHGVVAGASEMIYCCTLTYRLKGKEITCRAGITHARIGCDLLISRREIQEFERSGYTFRA</sequence>
<feature type="region of interest" description="Disordered" evidence="1">
    <location>
        <begin position="1"/>
        <end position="37"/>
    </location>
</feature>
<feature type="compositionally biased region" description="Basic and acidic residues" evidence="1">
    <location>
        <begin position="256"/>
        <end position="267"/>
    </location>
</feature>
<proteinExistence type="predicted"/>
<keyword evidence="3" id="KW-1185">Reference proteome</keyword>
<dbReference type="AlphaFoldDB" id="K8EJX0"/>
<dbReference type="Proteomes" id="UP000198341">
    <property type="component" value="Chromosome 11"/>
</dbReference>
<gene>
    <name evidence="2" type="ordered locus">Bathy11g03280</name>
</gene>
<feature type="compositionally biased region" description="Basic and acidic residues" evidence="1">
    <location>
        <begin position="157"/>
        <end position="168"/>
    </location>
</feature>
<evidence type="ECO:0000256" key="1">
    <source>
        <dbReference type="SAM" id="MobiDB-lite"/>
    </source>
</evidence>
<dbReference type="RefSeq" id="XP_007510152.1">
    <property type="nucleotide sequence ID" value="XM_007510090.1"/>
</dbReference>
<dbReference type="OrthoDB" id="567976at2759"/>